<reference evidence="2" key="1">
    <citation type="journal article" date="2019" name="Int. J. Syst. Evol. Microbiol.">
        <title>The Global Catalogue of Microorganisms (GCM) 10K type strain sequencing project: providing services to taxonomists for standard genome sequencing and annotation.</title>
        <authorList>
            <consortium name="The Broad Institute Genomics Platform"/>
            <consortium name="The Broad Institute Genome Sequencing Center for Infectious Disease"/>
            <person name="Wu L."/>
            <person name="Ma J."/>
        </authorList>
    </citation>
    <scope>NUCLEOTIDE SEQUENCE [LARGE SCALE GENOMIC DNA]</scope>
    <source>
        <strain evidence="2">JCM 17939</strain>
    </source>
</reference>
<dbReference type="EMBL" id="BAABHK010000003">
    <property type="protein sequence ID" value="GAA4624953.1"/>
    <property type="molecule type" value="Genomic_DNA"/>
</dbReference>
<organism evidence="1 2">
    <name type="scientific">Actinoallomurus vinaceus</name>
    <dbReference type="NCBI Taxonomy" id="1080074"/>
    <lineage>
        <taxon>Bacteria</taxon>
        <taxon>Bacillati</taxon>
        <taxon>Actinomycetota</taxon>
        <taxon>Actinomycetes</taxon>
        <taxon>Streptosporangiales</taxon>
        <taxon>Thermomonosporaceae</taxon>
        <taxon>Actinoallomurus</taxon>
    </lineage>
</organism>
<gene>
    <name evidence="1" type="ORF">GCM10023196_027210</name>
</gene>
<dbReference type="Proteomes" id="UP001501442">
    <property type="component" value="Unassembled WGS sequence"/>
</dbReference>
<protein>
    <submittedName>
        <fullName evidence="1">Uncharacterized protein</fullName>
    </submittedName>
</protein>
<evidence type="ECO:0000313" key="2">
    <source>
        <dbReference type="Proteomes" id="UP001501442"/>
    </source>
</evidence>
<comment type="caution">
    <text evidence="1">The sequence shown here is derived from an EMBL/GenBank/DDBJ whole genome shotgun (WGS) entry which is preliminary data.</text>
</comment>
<accession>A0ABP8U6G9</accession>
<dbReference type="RefSeq" id="WP_345431096.1">
    <property type="nucleotide sequence ID" value="NZ_BAABHK010000003.1"/>
</dbReference>
<sequence length="90" mass="10095">MTKISAFTDLEQEAAELAAEYAPRPFALCWTDAEQDDGGVLCWGLQLRDGHAMVCAESGDWRGRFDDAETARRVFSRTRTVTLVWLDAPE</sequence>
<proteinExistence type="predicted"/>
<name>A0ABP8U6G9_9ACTN</name>
<keyword evidence="2" id="KW-1185">Reference proteome</keyword>
<evidence type="ECO:0000313" key="1">
    <source>
        <dbReference type="EMBL" id="GAA4624953.1"/>
    </source>
</evidence>